<dbReference type="InterPro" id="IPR005913">
    <property type="entry name" value="dTDP_dehydrorham_reduct"/>
</dbReference>
<dbReference type="Proteomes" id="UP000239735">
    <property type="component" value="Unassembled WGS sequence"/>
</dbReference>
<dbReference type="UniPathway" id="UPA00124"/>
<dbReference type="InterPro" id="IPR029903">
    <property type="entry name" value="RmlD-like-bd"/>
</dbReference>
<dbReference type="Gene3D" id="3.40.50.720">
    <property type="entry name" value="NAD(P)-binding Rossmann-like Domain"/>
    <property type="match status" value="1"/>
</dbReference>
<evidence type="ECO:0000313" key="9">
    <source>
        <dbReference type="Proteomes" id="UP000239735"/>
    </source>
</evidence>
<gene>
    <name evidence="8" type="primary">rmlD</name>
    <name evidence="8" type="ORF">SBA5_320044</name>
</gene>
<dbReference type="SUPFAM" id="SSF51735">
    <property type="entry name" value="NAD(P)-binding Rossmann-fold domains"/>
    <property type="match status" value="1"/>
</dbReference>
<dbReference type="AlphaFoldDB" id="A0A2N9LEG9"/>
<accession>A0A2N9LEG9</accession>
<evidence type="ECO:0000313" key="8">
    <source>
        <dbReference type="EMBL" id="SPE21672.1"/>
    </source>
</evidence>
<dbReference type="OrthoDB" id="9803892at2"/>
<dbReference type="EMBL" id="OKRB01000089">
    <property type="protein sequence ID" value="SPE21672.1"/>
    <property type="molecule type" value="Genomic_DNA"/>
</dbReference>
<evidence type="ECO:0000256" key="4">
    <source>
        <dbReference type="ARBA" id="ARBA00017099"/>
    </source>
</evidence>
<proteinExistence type="inferred from homology"/>
<sequence length="311" mass="33555">MDETRSTAVNLPLSPRILIVGNAGQLGRELERIFTGVGPIVAVDRESVDLADADQTRALVRRAEPDLILNAAAYTAVDRAESEPELAHAINAHAPGVLAEEARQRNALIVHYSTDYVFDGSKLGPWVETDTPNPLNVYGASKLAGEQAVEKVGGKFLIFRTSWVYGPHGNNFLLTMLRLGRERDRLSIVDDQVGAPTTSIELARATHALVTGILAGSFGAPSDWCGLYHMTSAGSVSWFGFAQAIFARAAELLGVNAPQLTPISTSAYPTPAARPRNSVLSNAKLAERFDMQLSPWQAALEETLQILKARN</sequence>
<evidence type="ECO:0000256" key="1">
    <source>
        <dbReference type="ARBA" id="ARBA00004781"/>
    </source>
</evidence>
<dbReference type="PANTHER" id="PTHR10491">
    <property type="entry name" value="DTDP-4-DEHYDRORHAMNOSE REDUCTASE"/>
    <property type="match status" value="1"/>
</dbReference>
<comment type="catalytic activity">
    <reaction evidence="5">
        <text>dTDP-beta-L-rhamnose + NADP(+) = dTDP-4-dehydro-beta-L-rhamnose + NADPH + H(+)</text>
        <dbReference type="Rhea" id="RHEA:21796"/>
        <dbReference type="ChEBI" id="CHEBI:15378"/>
        <dbReference type="ChEBI" id="CHEBI:57510"/>
        <dbReference type="ChEBI" id="CHEBI:57783"/>
        <dbReference type="ChEBI" id="CHEBI:58349"/>
        <dbReference type="ChEBI" id="CHEBI:62830"/>
        <dbReference type="EC" id="1.1.1.133"/>
    </reaction>
</comment>
<feature type="domain" description="RmlD-like substrate binding" evidence="7">
    <location>
        <begin position="16"/>
        <end position="307"/>
    </location>
</feature>
<protein>
    <recommendedName>
        <fullName evidence="4 6">dTDP-4-dehydrorhamnose reductase</fullName>
        <ecNumber evidence="3 6">1.1.1.133</ecNumber>
    </recommendedName>
</protein>
<dbReference type="Pfam" id="PF04321">
    <property type="entry name" value="RmlD_sub_bind"/>
    <property type="match status" value="1"/>
</dbReference>
<dbReference type="NCBIfam" id="TIGR01214">
    <property type="entry name" value="rmlD"/>
    <property type="match status" value="1"/>
</dbReference>
<dbReference type="GO" id="GO:0008831">
    <property type="term" value="F:dTDP-4-dehydrorhamnose reductase activity"/>
    <property type="evidence" value="ECO:0007669"/>
    <property type="project" value="UniProtKB-EC"/>
</dbReference>
<comment type="pathway">
    <text evidence="1 6">Carbohydrate biosynthesis; dTDP-L-rhamnose biosynthesis.</text>
</comment>
<evidence type="ECO:0000256" key="5">
    <source>
        <dbReference type="ARBA" id="ARBA00048200"/>
    </source>
</evidence>
<comment type="function">
    <text evidence="6">Catalyzes the reduction of dTDP-6-deoxy-L-lyxo-4-hexulose to yield dTDP-L-rhamnose.</text>
</comment>
<dbReference type="CDD" id="cd05254">
    <property type="entry name" value="dTDP_HR_like_SDR_e"/>
    <property type="match status" value="1"/>
</dbReference>
<organism evidence="8 9">
    <name type="scientific">Candidatus Sulfuritelmatomonas gaucii</name>
    <dbReference type="NCBI Taxonomy" id="2043161"/>
    <lineage>
        <taxon>Bacteria</taxon>
        <taxon>Pseudomonadati</taxon>
        <taxon>Acidobacteriota</taxon>
        <taxon>Terriglobia</taxon>
        <taxon>Terriglobales</taxon>
        <taxon>Acidobacteriaceae</taxon>
        <taxon>Candidatus Sulfuritelmatomonas</taxon>
    </lineage>
</organism>
<dbReference type="GO" id="GO:0019305">
    <property type="term" value="P:dTDP-rhamnose biosynthetic process"/>
    <property type="evidence" value="ECO:0007669"/>
    <property type="project" value="UniProtKB-UniPathway"/>
</dbReference>
<name>A0A2N9LEG9_9BACT</name>
<reference evidence="9" key="1">
    <citation type="submission" date="2018-02" db="EMBL/GenBank/DDBJ databases">
        <authorList>
            <person name="Hausmann B."/>
        </authorList>
    </citation>
    <scope>NUCLEOTIDE SEQUENCE [LARGE SCALE GENOMIC DNA]</scope>
    <source>
        <strain evidence="9">Peat soil MAG SbA5</strain>
    </source>
</reference>
<keyword evidence="6 8" id="KW-0560">Oxidoreductase</keyword>
<dbReference type="EC" id="1.1.1.133" evidence="3 6"/>
<evidence type="ECO:0000256" key="6">
    <source>
        <dbReference type="RuleBase" id="RU364082"/>
    </source>
</evidence>
<dbReference type="InterPro" id="IPR036291">
    <property type="entry name" value="NAD(P)-bd_dom_sf"/>
</dbReference>
<dbReference type="Gene3D" id="3.90.25.10">
    <property type="entry name" value="UDP-galactose 4-epimerase, domain 1"/>
    <property type="match status" value="1"/>
</dbReference>
<evidence type="ECO:0000256" key="2">
    <source>
        <dbReference type="ARBA" id="ARBA00010944"/>
    </source>
</evidence>
<dbReference type="PANTHER" id="PTHR10491:SF4">
    <property type="entry name" value="METHIONINE ADENOSYLTRANSFERASE 2 SUBUNIT BETA"/>
    <property type="match status" value="1"/>
</dbReference>
<keyword evidence="6" id="KW-0521">NADP</keyword>
<comment type="similarity">
    <text evidence="2 6">Belongs to the dTDP-4-dehydrorhamnose reductase family.</text>
</comment>
<evidence type="ECO:0000256" key="3">
    <source>
        <dbReference type="ARBA" id="ARBA00012929"/>
    </source>
</evidence>
<evidence type="ECO:0000259" key="7">
    <source>
        <dbReference type="Pfam" id="PF04321"/>
    </source>
</evidence>